<dbReference type="EMBL" id="JAWDGP010007955">
    <property type="protein sequence ID" value="KAK3699063.1"/>
    <property type="molecule type" value="Genomic_DNA"/>
</dbReference>
<dbReference type="InterPro" id="IPR026153">
    <property type="entry name" value="Treslin"/>
</dbReference>
<feature type="domain" description="Treslin STD" evidence="2">
    <location>
        <begin position="425"/>
        <end position="577"/>
    </location>
</feature>
<organism evidence="3 4">
    <name type="scientific">Elysia crispata</name>
    <name type="common">lettuce slug</name>
    <dbReference type="NCBI Taxonomy" id="231223"/>
    <lineage>
        <taxon>Eukaryota</taxon>
        <taxon>Metazoa</taxon>
        <taxon>Spiralia</taxon>
        <taxon>Lophotrochozoa</taxon>
        <taxon>Mollusca</taxon>
        <taxon>Gastropoda</taxon>
        <taxon>Heterobranchia</taxon>
        <taxon>Euthyneura</taxon>
        <taxon>Panpulmonata</taxon>
        <taxon>Sacoglossa</taxon>
        <taxon>Placobranchoidea</taxon>
        <taxon>Plakobranchidae</taxon>
        <taxon>Elysia</taxon>
    </lineage>
</organism>
<evidence type="ECO:0000313" key="4">
    <source>
        <dbReference type="Proteomes" id="UP001283361"/>
    </source>
</evidence>
<dbReference type="Proteomes" id="UP001283361">
    <property type="component" value="Unassembled WGS sequence"/>
</dbReference>
<dbReference type="PANTHER" id="PTHR21556:SF2">
    <property type="entry name" value="TRESLIN"/>
    <property type="match status" value="1"/>
</dbReference>
<dbReference type="GO" id="GO:0003682">
    <property type="term" value="F:chromatin binding"/>
    <property type="evidence" value="ECO:0007669"/>
    <property type="project" value="TreeGrafter"/>
</dbReference>
<feature type="compositionally biased region" description="Low complexity" evidence="1">
    <location>
        <begin position="608"/>
        <end position="619"/>
    </location>
</feature>
<feature type="region of interest" description="Disordered" evidence="1">
    <location>
        <begin position="835"/>
        <end position="881"/>
    </location>
</feature>
<comment type="caution">
    <text evidence="3">The sequence shown here is derived from an EMBL/GenBank/DDBJ whole genome shotgun (WGS) entry which is preliminary data.</text>
</comment>
<dbReference type="GO" id="GO:0006260">
    <property type="term" value="P:DNA replication"/>
    <property type="evidence" value="ECO:0007669"/>
    <property type="project" value="InterPro"/>
</dbReference>
<feature type="compositionally biased region" description="Polar residues" evidence="1">
    <location>
        <begin position="980"/>
        <end position="995"/>
    </location>
</feature>
<dbReference type="PANTHER" id="PTHR21556">
    <property type="entry name" value="TRESLIN"/>
    <property type="match status" value="1"/>
</dbReference>
<dbReference type="GO" id="GO:0030174">
    <property type="term" value="P:regulation of DNA-templated DNA replication initiation"/>
    <property type="evidence" value="ECO:0007669"/>
    <property type="project" value="TreeGrafter"/>
</dbReference>
<dbReference type="GO" id="GO:0010212">
    <property type="term" value="P:response to ionizing radiation"/>
    <property type="evidence" value="ECO:0007669"/>
    <property type="project" value="InterPro"/>
</dbReference>
<feature type="region of interest" description="Disordered" evidence="1">
    <location>
        <begin position="389"/>
        <end position="411"/>
    </location>
</feature>
<feature type="compositionally biased region" description="Low complexity" evidence="1">
    <location>
        <begin position="389"/>
        <end position="398"/>
    </location>
</feature>
<sequence length="1015" mass="114117">MSSATCSRLTEIEYAENCRKILHETCSKLGGKFMAKNSIIGCVPLLPIDNKPVYLYGNVVKPNFGLNWIPTECHTMDILSGDAGSSSNSDHVASYSAVVSIPCFGLQDVPVTLISIKKISVSREKCLQEQSSRKWLISEEISGASLTLYGLVQRSSTHDKLIHLSSQSFMLDIRDCEAMTQFLQTLEASNTLALLNLTPRKRAPKVVAILQSQQSVYNLTFLNLKTLYEFQSQAHRIICSEKKEKESSYLHYTKHPKPARDHVPYQIYQSHCMNYWHIPGSTNQMSHIIASLQDRLNKDRFFSRNEKGGLKRLKQFYAKERQPKELIQNDQPVVNTPLCAIKKSHQSTSGASEKTPKASLGCLKRTTSSILQRGRLMVDRARSASLLVSEDVSDSSTSKPDCTTPEKHSSSSKGFIELDLKSEDDLLNYLKNQYEQILKAYFAAEIAVSKMITITSQFMVQLQVSNPQRAAANFIQDHLSLEPVQLKEKYQTEPNVNDDRAKKIAEYKLQVLLVMETESLLRDHSDHSQIQTEKVVALLRGLSFSSGAPDLKSFLTDIVASYSTTMPKQLVDIYDELMIPLPLALKKFASPAGLGSVYNGSFDQDASFSSAPSSSQPSSVLSDGASQHTKRSSRFRKHPSFADYCQKKKILVEPLPKQEPKGKVERKKSKTRLPTSVKRCQGECDKAKRNLFSEYKPKAKTSKVRDRRSKTRRKRRHTLSTTDKARTLVLGTPIDKQKHGWHIQQQERRRLRDNVQPDVQTVAESPLKENDLENVARIGKPARFLVREAFYSSNSQQSRNFAKALEQSQKTDGFPISEISYEKYPSMNKRTHGTLASAVRGESPALSPRTRLFKTLMPSPSPSPKSQRREHTLQVTTPGRPSKRLAKRLDFSNMGACSSKKSIQALTHDAQLIFDGENANDFNVMKSPSKKLGTTSFRECFKTPEKQIKPSRPDMWSSASCPPPSLSSSSEKVSNKELNFRNTLFRNAKSGQRSPGYQLHRSPHTQKKYAGSLGD</sequence>
<dbReference type="Pfam" id="PF21855">
    <property type="entry name" value="Treslin_STD"/>
    <property type="match status" value="1"/>
</dbReference>
<gene>
    <name evidence="3" type="ORF">RRG08_041626</name>
</gene>
<dbReference type="AlphaFoldDB" id="A0AAE0XNI2"/>
<feature type="region of interest" description="Disordered" evidence="1">
    <location>
        <begin position="608"/>
        <end position="638"/>
    </location>
</feature>
<dbReference type="InterPro" id="IPR053920">
    <property type="entry name" value="Treslin_STD"/>
</dbReference>
<dbReference type="GO" id="GO:0005634">
    <property type="term" value="C:nucleus"/>
    <property type="evidence" value="ECO:0007669"/>
    <property type="project" value="InterPro"/>
</dbReference>
<feature type="region of interest" description="Disordered" evidence="1">
    <location>
        <begin position="946"/>
        <end position="1015"/>
    </location>
</feature>
<dbReference type="GO" id="GO:0007095">
    <property type="term" value="P:mitotic G2 DNA damage checkpoint signaling"/>
    <property type="evidence" value="ECO:0007669"/>
    <property type="project" value="TreeGrafter"/>
</dbReference>
<evidence type="ECO:0000256" key="1">
    <source>
        <dbReference type="SAM" id="MobiDB-lite"/>
    </source>
</evidence>
<feature type="region of interest" description="Disordered" evidence="1">
    <location>
        <begin position="652"/>
        <end position="677"/>
    </location>
</feature>
<feature type="compositionally biased region" description="Basic residues" evidence="1">
    <location>
        <begin position="698"/>
        <end position="718"/>
    </location>
</feature>
<accession>A0AAE0XNI2</accession>
<feature type="region of interest" description="Disordered" evidence="1">
    <location>
        <begin position="698"/>
        <end position="720"/>
    </location>
</feature>
<dbReference type="GO" id="GO:0033314">
    <property type="term" value="P:mitotic DNA replication checkpoint signaling"/>
    <property type="evidence" value="ECO:0007669"/>
    <property type="project" value="InterPro"/>
</dbReference>
<feature type="compositionally biased region" description="Basic residues" evidence="1">
    <location>
        <begin position="628"/>
        <end position="638"/>
    </location>
</feature>
<proteinExistence type="predicted"/>
<evidence type="ECO:0000313" key="3">
    <source>
        <dbReference type="EMBL" id="KAK3699063.1"/>
    </source>
</evidence>
<evidence type="ECO:0000259" key="2">
    <source>
        <dbReference type="Pfam" id="PF21855"/>
    </source>
</evidence>
<name>A0AAE0XNI2_9GAST</name>
<reference evidence="3" key="1">
    <citation type="journal article" date="2023" name="G3 (Bethesda)">
        <title>A reference genome for the long-term kleptoplast-retaining sea slug Elysia crispata morphotype clarki.</title>
        <authorList>
            <person name="Eastman K.E."/>
            <person name="Pendleton A.L."/>
            <person name="Shaikh M.A."/>
            <person name="Suttiyut T."/>
            <person name="Ogas R."/>
            <person name="Tomko P."/>
            <person name="Gavelis G."/>
            <person name="Widhalm J.R."/>
            <person name="Wisecaver J.H."/>
        </authorList>
    </citation>
    <scope>NUCLEOTIDE SEQUENCE</scope>
    <source>
        <strain evidence="3">ECLA1</strain>
    </source>
</reference>
<protein>
    <recommendedName>
        <fullName evidence="2">Treslin STD domain-containing protein</fullName>
    </recommendedName>
</protein>
<keyword evidence="4" id="KW-1185">Reference proteome</keyword>